<dbReference type="PANTHER" id="PTHR38422">
    <property type="entry name" value="SOMETHING ABOUT SILENCING PROTEIN 4"/>
    <property type="match status" value="1"/>
</dbReference>
<gene>
    <name evidence="3" type="ORF">PNEG_00432</name>
</gene>
<dbReference type="GeneID" id="19894130"/>
<accession>M7PLS0</accession>
<dbReference type="AlphaFoldDB" id="M7PLS0"/>
<sequence>MGNRTSIFNKDKIIDEKKGMCDLQEKTYYQRVDSNIWKPFNNAISLKNNKRPTRDSYMDRTAVQTIIHYMYNYNNDEFNYNFYTPANIDEELLELSILITNQPKEFLNLQPHPLFEHISKDLSMYISSKKNIPVRTPVVFKISPSFKAELKIKSNISVDPLSDNLFHLNHKRFDRQEKHIRNIEYERFTYDRLYLEQKIDQLNGSNWKKVVMAISKITGCKDPLEIQRQYIIERLEQVLKKFDSWRKLQLEHKKRTRSHINLNKNSISKANKTFFSKNHLKKKLNSEISEIAPLITEKINNDELNTDKHIQKKRKKSKSSSDSLNNNITMPLFYTVPEDESNKSKDLSIKNKDTYIEDKNMPNENTHVENKDTPIKNGPVKVQKKKTNKIVYSTRNKKGLTFIKSPHIREAITNNWRRSNRIILAFGQPLPKITTKVQEFSLPFEILEGSQK</sequence>
<feature type="domain" description="Something about silencing protein 4" evidence="2">
    <location>
        <begin position="159"/>
        <end position="254"/>
    </location>
</feature>
<dbReference type="GO" id="GO:0004402">
    <property type="term" value="F:histone acetyltransferase activity"/>
    <property type="evidence" value="ECO:0007669"/>
    <property type="project" value="TreeGrafter"/>
</dbReference>
<protein>
    <recommendedName>
        <fullName evidence="2">Something about silencing protein 4 domain-containing protein</fullName>
    </recommendedName>
</protein>
<comment type="caution">
    <text evidence="3">The sequence shown here is derived from an EMBL/GenBank/DDBJ whole genome shotgun (WGS) entry which is preliminary data.</text>
</comment>
<dbReference type="EMBL" id="AFWA02000001">
    <property type="protein sequence ID" value="EMR11409.1"/>
    <property type="molecule type" value="Genomic_DNA"/>
</dbReference>
<dbReference type="STRING" id="1069680.M7PLS0"/>
<dbReference type="OrthoDB" id="1938992at2759"/>
<feature type="compositionally biased region" description="Basic and acidic residues" evidence="1">
    <location>
        <begin position="357"/>
        <end position="374"/>
    </location>
</feature>
<organism evidence="3 4">
    <name type="scientific">Pneumocystis murina (strain B123)</name>
    <name type="common">Mouse pneumocystis pneumonia agent</name>
    <name type="synonym">Pneumocystis carinii f. sp. muris</name>
    <dbReference type="NCBI Taxonomy" id="1069680"/>
    <lineage>
        <taxon>Eukaryota</taxon>
        <taxon>Fungi</taxon>
        <taxon>Dikarya</taxon>
        <taxon>Ascomycota</taxon>
        <taxon>Taphrinomycotina</taxon>
        <taxon>Pneumocystomycetes</taxon>
        <taxon>Pneumocystaceae</taxon>
        <taxon>Pneumocystis</taxon>
    </lineage>
</organism>
<name>M7PLS0_PNEMU</name>
<dbReference type="Proteomes" id="UP000011958">
    <property type="component" value="Unassembled WGS sequence"/>
</dbReference>
<dbReference type="Pfam" id="PF15460">
    <property type="entry name" value="SAS4"/>
    <property type="match status" value="1"/>
</dbReference>
<dbReference type="InterPro" id="IPR038988">
    <property type="entry name" value="Sas4"/>
</dbReference>
<dbReference type="InterPro" id="IPR029184">
    <property type="entry name" value="Sas4_dom"/>
</dbReference>
<evidence type="ECO:0000259" key="2">
    <source>
        <dbReference type="Pfam" id="PF15460"/>
    </source>
</evidence>
<dbReference type="GO" id="GO:0033255">
    <property type="term" value="C:SAS acetyltransferase complex"/>
    <property type="evidence" value="ECO:0007669"/>
    <property type="project" value="InterPro"/>
</dbReference>
<dbReference type="RefSeq" id="XP_007872310.1">
    <property type="nucleotide sequence ID" value="XM_007874119.1"/>
</dbReference>
<keyword evidence="4" id="KW-1185">Reference proteome</keyword>
<dbReference type="PANTHER" id="PTHR38422:SF1">
    <property type="entry name" value="SOMETHING ABOUT SILENCING PROTEIN 4"/>
    <property type="match status" value="1"/>
</dbReference>
<feature type="region of interest" description="Disordered" evidence="1">
    <location>
        <begin position="357"/>
        <end position="386"/>
    </location>
</feature>
<evidence type="ECO:0000313" key="4">
    <source>
        <dbReference type="Proteomes" id="UP000011958"/>
    </source>
</evidence>
<dbReference type="HOGENOM" id="CLU_605691_0_0_1"/>
<dbReference type="VEuPathDB" id="FungiDB:PNEG_00432"/>
<evidence type="ECO:0000313" key="3">
    <source>
        <dbReference type="EMBL" id="EMR11409.1"/>
    </source>
</evidence>
<evidence type="ECO:0000256" key="1">
    <source>
        <dbReference type="SAM" id="MobiDB-lite"/>
    </source>
</evidence>
<proteinExistence type="predicted"/>
<reference evidence="4" key="1">
    <citation type="journal article" date="2016" name="Nat. Commun.">
        <title>Genome analysis of three Pneumocystis species reveals adaptation mechanisms to life exclusively in mammalian hosts.</title>
        <authorList>
            <person name="Ma L."/>
            <person name="Chen Z."/>
            <person name="Huang D.W."/>
            <person name="Kutty G."/>
            <person name="Ishihara M."/>
            <person name="Wang H."/>
            <person name="Abouelleil A."/>
            <person name="Bishop L."/>
            <person name="Davey E."/>
            <person name="Deng R."/>
            <person name="Deng X."/>
            <person name="Fan L."/>
            <person name="Fantoni G."/>
            <person name="Fitzgerald M."/>
            <person name="Gogineni E."/>
            <person name="Goldberg J.M."/>
            <person name="Handley G."/>
            <person name="Hu X."/>
            <person name="Huber C."/>
            <person name="Jiao X."/>
            <person name="Jones K."/>
            <person name="Levin J.Z."/>
            <person name="Liu Y."/>
            <person name="Macdonald P."/>
            <person name="Melnikov A."/>
            <person name="Raley C."/>
            <person name="Sassi M."/>
            <person name="Sherman B.T."/>
            <person name="Song X."/>
            <person name="Sykes S."/>
            <person name="Tran B."/>
            <person name="Walsh L."/>
            <person name="Xia Y."/>
            <person name="Yang J."/>
            <person name="Young S."/>
            <person name="Zeng Q."/>
            <person name="Zheng X."/>
            <person name="Stephens R."/>
            <person name="Nusbaum C."/>
            <person name="Birren B.W."/>
            <person name="Azadi P."/>
            <person name="Lempicki R.A."/>
            <person name="Cuomo C.A."/>
            <person name="Kovacs J.A."/>
        </authorList>
    </citation>
    <scope>NUCLEOTIDE SEQUENCE [LARGE SCALE GENOMIC DNA]</scope>
    <source>
        <strain evidence="4">B123</strain>
    </source>
</reference>